<comment type="caution">
    <text evidence="3">The sequence shown here is derived from an EMBL/GenBank/DDBJ whole genome shotgun (WGS) entry which is preliminary data.</text>
</comment>
<dbReference type="SUPFAM" id="SSF52172">
    <property type="entry name" value="CheY-like"/>
    <property type="match status" value="1"/>
</dbReference>
<evidence type="ECO:0000256" key="1">
    <source>
        <dbReference type="PROSITE-ProRule" id="PRU00169"/>
    </source>
</evidence>
<evidence type="ECO:0000313" key="3">
    <source>
        <dbReference type="EMBL" id="CAG5068173.1"/>
    </source>
</evidence>
<dbReference type="Gene3D" id="3.40.50.2300">
    <property type="match status" value="1"/>
</dbReference>
<dbReference type="PANTHER" id="PTHR44520">
    <property type="entry name" value="RESPONSE REGULATOR RCP1-RELATED"/>
    <property type="match status" value="1"/>
</dbReference>
<name>A0ABN7R2L4_9BACT</name>
<dbReference type="InterPro" id="IPR001789">
    <property type="entry name" value="Sig_transdc_resp-reg_receiver"/>
</dbReference>
<keyword evidence="4" id="KW-1185">Reference proteome</keyword>
<dbReference type="PROSITE" id="PS50110">
    <property type="entry name" value="RESPONSE_REGULATORY"/>
    <property type="match status" value="1"/>
</dbReference>
<sequence>MEKINNLWVVDDDEIYRFAVNIIIDRSAIAKQTNYFNNGQLAIDAFNENLSTPDKLPDLILLDLNMPVLDGWQFLDAVGKLLPTVQKKVHIFLVSSSNDEEDFARAQSLSEVQDLIVKPLTPKVLAEILARIQTGPVIY</sequence>
<protein>
    <submittedName>
        <fullName evidence="3">Regulator of RpoS</fullName>
    </submittedName>
</protein>
<dbReference type="InterPro" id="IPR052893">
    <property type="entry name" value="TCS_response_regulator"/>
</dbReference>
<accession>A0ABN7R2L4</accession>
<dbReference type="Proteomes" id="UP000679725">
    <property type="component" value="Unassembled WGS sequence"/>
</dbReference>
<organism evidence="3 4">
    <name type="scientific">Dyadobacter linearis</name>
    <dbReference type="NCBI Taxonomy" id="2823330"/>
    <lineage>
        <taxon>Bacteria</taxon>
        <taxon>Pseudomonadati</taxon>
        <taxon>Bacteroidota</taxon>
        <taxon>Cytophagia</taxon>
        <taxon>Cytophagales</taxon>
        <taxon>Spirosomataceae</taxon>
        <taxon>Dyadobacter</taxon>
    </lineage>
</organism>
<feature type="modified residue" description="4-aspartylphosphate" evidence="1">
    <location>
        <position position="63"/>
    </location>
</feature>
<dbReference type="InterPro" id="IPR011006">
    <property type="entry name" value="CheY-like_superfamily"/>
</dbReference>
<dbReference type="Pfam" id="PF00072">
    <property type="entry name" value="Response_reg"/>
    <property type="match status" value="1"/>
</dbReference>
<keyword evidence="1" id="KW-0597">Phosphoprotein</keyword>
<dbReference type="EMBL" id="CAJRAU010000001">
    <property type="protein sequence ID" value="CAG5068173.1"/>
    <property type="molecule type" value="Genomic_DNA"/>
</dbReference>
<feature type="domain" description="Response regulatory" evidence="2">
    <location>
        <begin position="6"/>
        <end position="133"/>
    </location>
</feature>
<proteinExistence type="predicted"/>
<gene>
    <name evidence="3" type="primary">rssB_4</name>
    <name evidence="3" type="ORF">DYBT9623_00902</name>
</gene>
<dbReference type="SMART" id="SM00448">
    <property type="entry name" value="REC"/>
    <property type="match status" value="1"/>
</dbReference>
<dbReference type="RefSeq" id="WP_215232282.1">
    <property type="nucleotide sequence ID" value="NZ_CAJRAU010000001.1"/>
</dbReference>
<evidence type="ECO:0000313" key="4">
    <source>
        <dbReference type="Proteomes" id="UP000679725"/>
    </source>
</evidence>
<reference evidence="3 4" key="1">
    <citation type="submission" date="2021-04" db="EMBL/GenBank/DDBJ databases">
        <authorList>
            <person name="Rodrigo-Torres L."/>
            <person name="Arahal R. D."/>
            <person name="Lucena T."/>
        </authorList>
    </citation>
    <scope>NUCLEOTIDE SEQUENCE [LARGE SCALE GENOMIC DNA]</scope>
    <source>
        <strain evidence="3 4">CECT 9623</strain>
    </source>
</reference>
<evidence type="ECO:0000259" key="2">
    <source>
        <dbReference type="PROSITE" id="PS50110"/>
    </source>
</evidence>
<dbReference type="PANTHER" id="PTHR44520:SF2">
    <property type="entry name" value="RESPONSE REGULATOR RCP1"/>
    <property type="match status" value="1"/>
</dbReference>